<dbReference type="Gene3D" id="1.20.1070.10">
    <property type="entry name" value="Rhodopsin 7-helix transmembrane proteins"/>
    <property type="match status" value="1"/>
</dbReference>
<dbReference type="Proteomes" id="UP000275408">
    <property type="component" value="Unassembled WGS sequence"/>
</dbReference>
<reference evidence="11 12" key="1">
    <citation type="journal article" date="2018" name="Sci. Rep.">
        <title>Comparative analysis of the Pocillopora damicornis genome highlights role of immune system in coral evolution.</title>
        <authorList>
            <person name="Cunning R."/>
            <person name="Bay R.A."/>
            <person name="Gillette P."/>
            <person name="Baker A.C."/>
            <person name="Traylor-Knowles N."/>
        </authorList>
    </citation>
    <scope>NUCLEOTIDE SEQUENCE [LARGE SCALE GENOMIC DNA]</scope>
    <source>
        <strain evidence="11">RSMAS</strain>
        <tissue evidence="11">Whole animal</tissue>
    </source>
</reference>
<evidence type="ECO:0000256" key="3">
    <source>
        <dbReference type="ARBA" id="ARBA00022989"/>
    </source>
</evidence>
<evidence type="ECO:0000256" key="6">
    <source>
        <dbReference type="ARBA" id="ARBA00023170"/>
    </source>
</evidence>
<name>A0A3M6TKZ9_POCDA</name>
<dbReference type="EMBL" id="RCHS01003423">
    <property type="protein sequence ID" value="RMX42026.1"/>
    <property type="molecule type" value="Genomic_DNA"/>
</dbReference>
<evidence type="ECO:0000256" key="9">
    <source>
        <dbReference type="SAM" id="Phobius"/>
    </source>
</evidence>
<keyword evidence="3 9" id="KW-1133">Transmembrane helix</keyword>
<evidence type="ECO:0000313" key="12">
    <source>
        <dbReference type="Proteomes" id="UP000275408"/>
    </source>
</evidence>
<feature type="transmembrane region" description="Helical" evidence="9">
    <location>
        <begin position="156"/>
        <end position="177"/>
    </location>
</feature>
<evidence type="ECO:0000256" key="4">
    <source>
        <dbReference type="ARBA" id="ARBA00023040"/>
    </source>
</evidence>
<gene>
    <name evidence="11" type="ORF">pdam_00001287</name>
</gene>
<evidence type="ECO:0000256" key="8">
    <source>
        <dbReference type="RuleBase" id="RU000688"/>
    </source>
</evidence>
<dbReference type="PANTHER" id="PTHR45695">
    <property type="entry name" value="LEUCOKININ RECEPTOR-RELATED"/>
    <property type="match status" value="1"/>
</dbReference>
<dbReference type="PRINTS" id="PR00237">
    <property type="entry name" value="GPCRRHODOPSN"/>
</dbReference>
<feature type="transmembrane region" description="Helical" evidence="9">
    <location>
        <begin position="38"/>
        <end position="64"/>
    </location>
</feature>
<evidence type="ECO:0000256" key="1">
    <source>
        <dbReference type="ARBA" id="ARBA00004141"/>
    </source>
</evidence>
<dbReference type="OrthoDB" id="5975505at2759"/>
<dbReference type="SUPFAM" id="SSF81321">
    <property type="entry name" value="Family A G protein-coupled receptor-like"/>
    <property type="match status" value="1"/>
</dbReference>
<evidence type="ECO:0000256" key="2">
    <source>
        <dbReference type="ARBA" id="ARBA00022692"/>
    </source>
</evidence>
<evidence type="ECO:0000313" key="11">
    <source>
        <dbReference type="EMBL" id="RMX42026.1"/>
    </source>
</evidence>
<comment type="subcellular location">
    <subcellularLocation>
        <location evidence="1">Membrane</location>
        <topology evidence="1">Multi-pass membrane protein</topology>
    </subcellularLocation>
</comment>
<evidence type="ECO:0000256" key="7">
    <source>
        <dbReference type="ARBA" id="ARBA00023224"/>
    </source>
</evidence>
<feature type="domain" description="G-protein coupled receptors family 1 profile" evidence="10">
    <location>
        <begin position="56"/>
        <end position="314"/>
    </location>
</feature>
<feature type="transmembrane region" description="Helical" evidence="9">
    <location>
        <begin position="108"/>
        <end position="135"/>
    </location>
</feature>
<dbReference type="OMA" id="ADILMAC"/>
<dbReference type="PANTHER" id="PTHR45695:SF9">
    <property type="entry name" value="LEUCOKININ RECEPTOR"/>
    <property type="match status" value="1"/>
</dbReference>
<dbReference type="Pfam" id="PF00001">
    <property type="entry name" value="7tm_1"/>
    <property type="match status" value="1"/>
</dbReference>
<keyword evidence="12" id="KW-1185">Reference proteome</keyword>
<organism evidence="11 12">
    <name type="scientific">Pocillopora damicornis</name>
    <name type="common">Cauliflower coral</name>
    <name type="synonym">Millepora damicornis</name>
    <dbReference type="NCBI Taxonomy" id="46731"/>
    <lineage>
        <taxon>Eukaryota</taxon>
        <taxon>Metazoa</taxon>
        <taxon>Cnidaria</taxon>
        <taxon>Anthozoa</taxon>
        <taxon>Hexacorallia</taxon>
        <taxon>Scleractinia</taxon>
        <taxon>Astrocoeniina</taxon>
        <taxon>Pocilloporidae</taxon>
        <taxon>Pocillopora</taxon>
    </lineage>
</organism>
<protein>
    <recommendedName>
        <fullName evidence="10">G-protein coupled receptors family 1 profile domain-containing protein</fullName>
    </recommendedName>
</protein>
<evidence type="ECO:0000256" key="5">
    <source>
        <dbReference type="ARBA" id="ARBA00023136"/>
    </source>
</evidence>
<feature type="transmembrane region" description="Helical" evidence="9">
    <location>
        <begin position="298"/>
        <end position="317"/>
    </location>
</feature>
<feature type="transmembrane region" description="Helical" evidence="9">
    <location>
        <begin position="205"/>
        <end position="228"/>
    </location>
</feature>
<dbReference type="SMART" id="SM01381">
    <property type="entry name" value="7TM_GPCR_Srsx"/>
    <property type="match status" value="1"/>
</dbReference>
<dbReference type="InterPro" id="IPR017452">
    <property type="entry name" value="GPCR_Rhodpsn_7TM"/>
</dbReference>
<dbReference type="STRING" id="46731.A0A3M6TKZ9"/>
<dbReference type="GO" id="GO:0004930">
    <property type="term" value="F:G protein-coupled receptor activity"/>
    <property type="evidence" value="ECO:0007669"/>
    <property type="project" value="UniProtKB-KW"/>
</dbReference>
<evidence type="ECO:0000259" key="10">
    <source>
        <dbReference type="PROSITE" id="PS50262"/>
    </source>
</evidence>
<dbReference type="PROSITE" id="PS50262">
    <property type="entry name" value="G_PROTEIN_RECEP_F1_2"/>
    <property type="match status" value="1"/>
</dbReference>
<dbReference type="PROSITE" id="PS00237">
    <property type="entry name" value="G_PROTEIN_RECEP_F1_1"/>
    <property type="match status" value="1"/>
</dbReference>
<accession>A0A3M6TKZ9</accession>
<dbReference type="GO" id="GO:0005886">
    <property type="term" value="C:plasma membrane"/>
    <property type="evidence" value="ECO:0007669"/>
    <property type="project" value="TreeGrafter"/>
</dbReference>
<keyword evidence="7 8" id="KW-0807">Transducer</keyword>
<comment type="similarity">
    <text evidence="8">Belongs to the G-protein coupled receptor 1 family.</text>
</comment>
<keyword evidence="5 9" id="KW-0472">Membrane</keyword>
<feature type="transmembrane region" description="Helical" evidence="9">
    <location>
        <begin position="76"/>
        <end position="96"/>
    </location>
</feature>
<dbReference type="InterPro" id="IPR000276">
    <property type="entry name" value="GPCR_Rhodpsn"/>
</dbReference>
<proteinExistence type="inferred from homology"/>
<keyword evidence="4 8" id="KW-0297">G-protein coupled receptor</keyword>
<keyword evidence="2 8" id="KW-0812">Transmembrane</keyword>
<dbReference type="FunFam" id="1.20.1070.10:FF:000291">
    <property type="entry name" value="Predicted protein"/>
    <property type="match status" value="1"/>
</dbReference>
<sequence length="390" mass="44254">MQSEERILNTTAMATELQEMSNSSSDQIPGRPELSSSFVIFVTIYAVIVFIVAVIGNSLVIYIVSVREYMRNSTNILIANMAVADILMACLFPYMLRWLYVGDEWFGTFMGIALCKFFHSAQVLSISCSVINLVFISLDRCLVIWFPLRRIFTNKVLKACLIGSWVFSTAFAIPLIIMTTAKKDPNGIYRCNEYNWPTSQDRNNYATSFTVLSYLTPLLIITIAYILIGVKLHNRELPGVQTLEYQKKAHETTKKAITMLVTVVVVFALCWLPLQAREFMLHHFPQTFSLFPIEVDVLLPWIGVLNSAINPCLYVIFSENFRREFGRVLCCMGNTRSDAYLGIPATRATPMTTPIMSRRMTTTPIMGRRTLSAAHIHETLPLRHLATDQK</sequence>
<feature type="transmembrane region" description="Helical" evidence="9">
    <location>
        <begin position="256"/>
        <end position="274"/>
    </location>
</feature>
<dbReference type="AlphaFoldDB" id="A0A3M6TKZ9"/>
<comment type="caution">
    <text evidence="11">The sequence shown here is derived from an EMBL/GenBank/DDBJ whole genome shotgun (WGS) entry which is preliminary data.</text>
</comment>
<keyword evidence="6 8" id="KW-0675">Receptor</keyword>